<dbReference type="InterPro" id="IPR000353">
    <property type="entry name" value="MHC_II_b_N"/>
</dbReference>
<evidence type="ECO:0000259" key="2">
    <source>
        <dbReference type="SMART" id="SM00921"/>
    </source>
</evidence>
<dbReference type="SMART" id="SM00921">
    <property type="entry name" value="MHC_II_beta"/>
    <property type="match status" value="1"/>
</dbReference>
<keyword evidence="4" id="KW-1185">Reference proteome</keyword>
<evidence type="ECO:0000313" key="4">
    <source>
        <dbReference type="Proteomes" id="UP000694545"/>
    </source>
</evidence>
<name>A0A8D2LBX4_VARKO</name>
<evidence type="ECO:0000256" key="1">
    <source>
        <dbReference type="ARBA" id="ARBA00023180"/>
    </source>
</evidence>
<dbReference type="Pfam" id="PF00969">
    <property type="entry name" value="MHC_II_beta"/>
    <property type="match status" value="1"/>
</dbReference>
<feature type="domain" description="MHC class II beta chain N-terminal" evidence="2">
    <location>
        <begin position="44"/>
        <end position="109"/>
    </location>
</feature>
<organism evidence="3 4">
    <name type="scientific">Varanus komodoensis</name>
    <name type="common">Komodo dragon</name>
    <dbReference type="NCBI Taxonomy" id="61221"/>
    <lineage>
        <taxon>Eukaryota</taxon>
        <taxon>Metazoa</taxon>
        <taxon>Chordata</taxon>
        <taxon>Craniata</taxon>
        <taxon>Vertebrata</taxon>
        <taxon>Euteleostomi</taxon>
        <taxon>Lepidosauria</taxon>
        <taxon>Squamata</taxon>
        <taxon>Bifurcata</taxon>
        <taxon>Unidentata</taxon>
        <taxon>Episquamata</taxon>
        <taxon>Toxicofera</taxon>
        <taxon>Anguimorpha</taxon>
        <taxon>Paleoanguimorpha</taxon>
        <taxon>Varanoidea</taxon>
        <taxon>Varanidae</taxon>
        <taxon>Varanus</taxon>
    </lineage>
</organism>
<dbReference type="GO" id="GO:0042613">
    <property type="term" value="C:MHC class II protein complex"/>
    <property type="evidence" value="ECO:0007669"/>
    <property type="project" value="InterPro"/>
</dbReference>
<dbReference type="InterPro" id="IPR011162">
    <property type="entry name" value="MHC_I/II-like_Ag-recog"/>
</dbReference>
<dbReference type="InterPro" id="IPR014745">
    <property type="entry name" value="MHC_II_a/b_N"/>
</dbReference>
<dbReference type="SUPFAM" id="SSF54452">
    <property type="entry name" value="MHC antigen-recognition domain"/>
    <property type="match status" value="1"/>
</dbReference>
<reference evidence="3" key="2">
    <citation type="submission" date="2025-09" db="UniProtKB">
        <authorList>
            <consortium name="Ensembl"/>
        </authorList>
    </citation>
    <scope>IDENTIFICATION</scope>
</reference>
<sequence>AVYLQRAQAPSCSAIGPLCCSLTGPRGVTPPPVAPGRFLIPAKLECRFSNATGLEQVRLLDRDFYLGLFVAVTPLREPDVEYWNSQKEVMQEFRARVDTFCRHSYGVAAIISPSPAA</sequence>
<dbReference type="Proteomes" id="UP000694545">
    <property type="component" value="Unplaced"/>
</dbReference>
<proteinExistence type="predicted"/>
<dbReference type="AlphaFoldDB" id="A0A8D2LBX4"/>
<dbReference type="GO" id="GO:0006955">
    <property type="term" value="P:immune response"/>
    <property type="evidence" value="ECO:0007669"/>
    <property type="project" value="InterPro"/>
</dbReference>
<evidence type="ECO:0000313" key="3">
    <source>
        <dbReference type="Ensembl" id="ENSVKKP00000019832.1"/>
    </source>
</evidence>
<dbReference type="GO" id="GO:0019882">
    <property type="term" value="P:antigen processing and presentation"/>
    <property type="evidence" value="ECO:0007669"/>
    <property type="project" value="InterPro"/>
</dbReference>
<protein>
    <recommendedName>
        <fullName evidence="2">MHC class II beta chain N-terminal domain-containing protein</fullName>
    </recommendedName>
</protein>
<reference evidence="3" key="1">
    <citation type="submission" date="2025-08" db="UniProtKB">
        <authorList>
            <consortium name="Ensembl"/>
        </authorList>
    </citation>
    <scope>IDENTIFICATION</scope>
</reference>
<dbReference type="OMA" id="AKLECRF"/>
<accession>A0A8D2LBX4</accession>
<dbReference type="Ensembl" id="ENSVKKT00000020319.1">
    <property type="protein sequence ID" value="ENSVKKP00000019832.1"/>
    <property type="gene ID" value="ENSVKKG00000013420.1"/>
</dbReference>
<dbReference type="Gene3D" id="3.10.320.10">
    <property type="entry name" value="Class II Histocompatibility Antigen, M Beta Chain, Chain B, domain 1"/>
    <property type="match status" value="1"/>
</dbReference>
<keyword evidence="1" id="KW-0325">Glycoprotein</keyword>